<keyword evidence="8" id="KW-1185">Reference proteome</keyword>
<feature type="transmembrane region" description="Helical" evidence="6">
    <location>
        <begin position="158"/>
        <end position="176"/>
    </location>
</feature>
<dbReference type="GO" id="GO:0005886">
    <property type="term" value="C:plasma membrane"/>
    <property type="evidence" value="ECO:0007669"/>
    <property type="project" value="UniProtKB-SubCell"/>
</dbReference>
<evidence type="ECO:0000313" key="8">
    <source>
        <dbReference type="Proteomes" id="UP000001798"/>
    </source>
</evidence>
<evidence type="ECO:0000256" key="4">
    <source>
        <dbReference type="ARBA" id="ARBA00022989"/>
    </source>
</evidence>
<evidence type="ECO:0000256" key="1">
    <source>
        <dbReference type="ARBA" id="ARBA00004141"/>
    </source>
</evidence>
<dbReference type="InterPro" id="IPR007603">
    <property type="entry name" value="Choline_transptr-like"/>
</dbReference>
<feature type="transmembrane region" description="Helical" evidence="6">
    <location>
        <begin position="340"/>
        <end position="360"/>
    </location>
</feature>
<evidence type="ECO:0000256" key="6">
    <source>
        <dbReference type="RuleBase" id="RU368066"/>
    </source>
</evidence>
<feature type="transmembrane region" description="Helical" evidence="6">
    <location>
        <begin position="304"/>
        <end position="320"/>
    </location>
</feature>
<feature type="transmembrane region" description="Helical" evidence="6">
    <location>
        <begin position="38"/>
        <end position="60"/>
    </location>
</feature>
<dbReference type="KEGG" id="bfu:BCIN_15g05270"/>
<dbReference type="OrthoDB" id="44736at2759"/>
<keyword evidence="3 6" id="KW-0812">Transmembrane</keyword>
<feature type="transmembrane region" description="Helical" evidence="6">
    <location>
        <begin position="438"/>
        <end position="455"/>
    </location>
</feature>
<reference evidence="7 8" key="1">
    <citation type="journal article" date="2011" name="PLoS Genet.">
        <title>Genomic analysis of the necrotrophic fungal pathogens Sclerotinia sclerotiorum and Botrytis cinerea.</title>
        <authorList>
            <person name="Amselem J."/>
            <person name="Cuomo C.A."/>
            <person name="van Kan J.A."/>
            <person name="Viaud M."/>
            <person name="Benito E.P."/>
            <person name="Couloux A."/>
            <person name="Coutinho P.M."/>
            <person name="de Vries R.P."/>
            <person name="Dyer P.S."/>
            <person name="Fillinger S."/>
            <person name="Fournier E."/>
            <person name="Gout L."/>
            <person name="Hahn M."/>
            <person name="Kohn L."/>
            <person name="Lapalu N."/>
            <person name="Plummer K.M."/>
            <person name="Pradier J.M."/>
            <person name="Quevillon E."/>
            <person name="Sharon A."/>
            <person name="Simon A."/>
            <person name="ten Have A."/>
            <person name="Tudzynski B."/>
            <person name="Tudzynski P."/>
            <person name="Wincker P."/>
            <person name="Andrew M."/>
            <person name="Anthouard V."/>
            <person name="Beever R.E."/>
            <person name="Beffa R."/>
            <person name="Benoit I."/>
            <person name="Bouzid O."/>
            <person name="Brault B."/>
            <person name="Chen Z."/>
            <person name="Choquer M."/>
            <person name="Collemare J."/>
            <person name="Cotton P."/>
            <person name="Danchin E.G."/>
            <person name="Da Silva C."/>
            <person name="Gautier A."/>
            <person name="Giraud C."/>
            <person name="Giraud T."/>
            <person name="Gonzalez C."/>
            <person name="Grossetete S."/>
            <person name="Guldener U."/>
            <person name="Henrissat B."/>
            <person name="Howlett B.J."/>
            <person name="Kodira C."/>
            <person name="Kretschmer M."/>
            <person name="Lappartient A."/>
            <person name="Leroch M."/>
            <person name="Levis C."/>
            <person name="Mauceli E."/>
            <person name="Neuveglise C."/>
            <person name="Oeser B."/>
            <person name="Pearson M."/>
            <person name="Poulain J."/>
            <person name="Poussereau N."/>
            <person name="Quesneville H."/>
            <person name="Rascle C."/>
            <person name="Schumacher J."/>
            <person name="Segurens B."/>
            <person name="Sexton A."/>
            <person name="Silva E."/>
            <person name="Sirven C."/>
            <person name="Soanes D.M."/>
            <person name="Talbot N.J."/>
            <person name="Templeton M."/>
            <person name="Yandava C."/>
            <person name="Yarden O."/>
            <person name="Zeng Q."/>
            <person name="Rollins J.A."/>
            <person name="Lebrun M.H."/>
            <person name="Dickman M."/>
        </authorList>
    </citation>
    <scope>NUCLEOTIDE SEQUENCE [LARGE SCALE GENOMIC DNA]</scope>
    <source>
        <strain evidence="7 8">B05.10</strain>
    </source>
</reference>
<evidence type="ECO:0000256" key="2">
    <source>
        <dbReference type="ARBA" id="ARBA00007168"/>
    </source>
</evidence>
<evidence type="ECO:0000256" key="5">
    <source>
        <dbReference type="ARBA" id="ARBA00023136"/>
    </source>
</evidence>
<evidence type="ECO:0000313" key="7">
    <source>
        <dbReference type="EMBL" id="ATZ58064.1"/>
    </source>
</evidence>
<feature type="transmembrane region" description="Helical" evidence="6">
    <location>
        <begin position="411"/>
        <end position="431"/>
    </location>
</feature>
<evidence type="ECO:0000256" key="3">
    <source>
        <dbReference type="ARBA" id="ARBA00022692"/>
    </source>
</evidence>
<organism evidence="7 8">
    <name type="scientific">Botryotinia fuckeliana (strain B05.10)</name>
    <name type="common">Noble rot fungus</name>
    <name type="synonym">Botrytis cinerea</name>
    <dbReference type="NCBI Taxonomy" id="332648"/>
    <lineage>
        <taxon>Eukaryota</taxon>
        <taxon>Fungi</taxon>
        <taxon>Dikarya</taxon>
        <taxon>Ascomycota</taxon>
        <taxon>Pezizomycotina</taxon>
        <taxon>Leotiomycetes</taxon>
        <taxon>Helotiales</taxon>
        <taxon>Sclerotiniaceae</taxon>
        <taxon>Botrytis</taxon>
    </lineage>
</organism>
<feature type="transmembrane region" description="Helical" evidence="6">
    <location>
        <begin position="102"/>
        <end position="125"/>
    </location>
</feature>
<accession>A0A384K5Y6</accession>
<dbReference type="GeneID" id="36394962"/>
<dbReference type="Proteomes" id="UP000001798">
    <property type="component" value="Chromosome 15"/>
</dbReference>
<reference evidence="7 8" key="2">
    <citation type="journal article" date="2012" name="Eukaryot. Cell">
        <title>Genome update of Botrytis cinerea strains B05.10 and T4.</title>
        <authorList>
            <person name="Staats M."/>
            <person name="van Kan J.A."/>
        </authorList>
    </citation>
    <scope>NUCLEOTIDE SEQUENCE [LARGE SCALE GENOMIC DNA]</scope>
    <source>
        <strain evidence="7 8">B05.10</strain>
    </source>
</reference>
<comment type="function">
    <text evidence="6">Probably involved in transport through the plasma membrane.</text>
</comment>
<feature type="transmembrane region" description="Helical" evidence="6">
    <location>
        <begin position="241"/>
        <end position="259"/>
    </location>
</feature>
<protein>
    <recommendedName>
        <fullName evidence="6">Protein PNS1</fullName>
    </recommendedName>
</protein>
<reference evidence="7 8" key="3">
    <citation type="journal article" date="2017" name="Mol. Plant Pathol.">
        <title>A gapless genome sequence of the fungus Botrytis cinerea.</title>
        <authorList>
            <person name="Van Kan J.A."/>
            <person name="Stassen J.H."/>
            <person name="Mosbach A."/>
            <person name="Van Der Lee T.A."/>
            <person name="Faino L."/>
            <person name="Farmer A.D."/>
            <person name="Papasotiriou D.G."/>
            <person name="Zhou S."/>
            <person name="Seidl M.F."/>
            <person name="Cottam E."/>
            <person name="Edel D."/>
            <person name="Hahn M."/>
            <person name="Schwartz D.C."/>
            <person name="Dietrich R.A."/>
            <person name="Widdison S."/>
            <person name="Scalliet G."/>
        </authorList>
    </citation>
    <scope>NUCLEOTIDE SEQUENCE [LARGE SCALE GENOMIC DNA]</scope>
    <source>
        <strain evidence="7 8">B05.10</strain>
    </source>
</reference>
<name>A0A384K5Y6_BOTFB</name>
<keyword evidence="5 6" id="KW-0472">Membrane</keyword>
<dbReference type="VEuPathDB" id="FungiDB:Bcin15g05270"/>
<dbReference type="Pfam" id="PF04515">
    <property type="entry name" value="Choline_transpo"/>
    <property type="match status" value="1"/>
</dbReference>
<comment type="similarity">
    <text evidence="2 6">Belongs to the CTL (choline transporter-like) family.</text>
</comment>
<dbReference type="EMBL" id="CP009819">
    <property type="protein sequence ID" value="ATZ58064.1"/>
    <property type="molecule type" value="Genomic_DNA"/>
</dbReference>
<sequence length="508" mass="55503">MAKNRRRAGGRNSRSPSGAFFGGPSTILSEVPGGGVPWAFIAFLLASAFLFAFGLFLVVLSGRKEVVFNTYLLSNWEELDCGVGGVTVVEARKPSGLLLRELTWVAPAFGISILLAYVVLAASYLLRRASLSQWMSGFIGLLSLAGFFTLVSYRLLPALIISFFLFAVCVVWQIVWFDSRHFSRVVTFAISQIRPWTLLLISLVSSIATALSYAGFLAVLYSLKRIWDTAVPGCTKDRNLYTSRFIAAIILLSATTYWFTHVISSFAHILGAIVAKNHVILNVQKESGQSSIQRKQIRAMLRSTYNSVCYGAGLVSYTVFLKDLVIGLGQNISLGPTSPFLSITGALLLTVLTFIGPFHGALDRTNSPWTFSMMALDSTKYWHASKAGAALMSAAGLNILKETGLFQMIEYFPVLIGVVSAVSTFLLVTLIPGPIVEYNDILVAEVLVAFAYFGGSQISRAAFAPFNGAMCTIFVMMAREPAIFQEHYGVVWTRLEEFNPSVAEALLK</sequence>
<comment type="subcellular location">
    <subcellularLocation>
        <location evidence="6">Cell membrane</location>
        <topology evidence="6">Multi-pass membrane protein</topology>
    </subcellularLocation>
    <subcellularLocation>
        <location evidence="1">Membrane</location>
        <topology evidence="1">Multi-pass membrane protein</topology>
    </subcellularLocation>
</comment>
<keyword evidence="4 6" id="KW-1133">Transmembrane helix</keyword>
<proteinExistence type="inferred from homology"/>
<dbReference type="GO" id="GO:0022857">
    <property type="term" value="F:transmembrane transporter activity"/>
    <property type="evidence" value="ECO:0007669"/>
    <property type="project" value="UniProtKB-UniRule"/>
</dbReference>
<feature type="transmembrane region" description="Helical" evidence="6">
    <location>
        <begin position="131"/>
        <end position="151"/>
    </location>
</feature>
<dbReference type="RefSeq" id="XP_024553532.1">
    <property type="nucleotide sequence ID" value="XM_024697715.1"/>
</dbReference>
<gene>
    <name evidence="7" type="primary">Bcpie2</name>
    <name evidence="7" type="ORF">BCIN_15g05270</name>
</gene>
<dbReference type="AlphaFoldDB" id="A0A384K5Y6"/>
<feature type="transmembrane region" description="Helical" evidence="6">
    <location>
        <begin position="196"/>
        <end position="220"/>
    </location>
</feature>